<accession>A0A5A7RL13</accession>
<proteinExistence type="predicted"/>
<organism evidence="1 2">
    <name type="scientific">Striga asiatica</name>
    <name type="common">Asiatic witchweed</name>
    <name type="synonym">Buchnera asiatica</name>
    <dbReference type="NCBI Taxonomy" id="4170"/>
    <lineage>
        <taxon>Eukaryota</taxon>
        <taxon>Viridiplantae</taxon>
        <taxon>Streptophyta</taxon>
        <taxon>Embryophyta</taxon>
        <taxon>Tracheophyta</taxon>
        <taxon>Spermatophyta</taxon>
        <taxon>Magnoliopsida</taxon>
        <taxon>eudicotyledons</taxon>
        <taxon>Gunneridae</taxon>
        <taxon>Pentapetalae</taxon>
        <taxon>asterids</taxon>
        <taxon>lamiids</taxon>
        <taxon>Lamiales</taxon>
        <taxon>Orobanchaceae</taxon>
        <taxon>Buchnereae</taxon>
        <taxon>Striga</taxon>
    </lineage>
</organism>
<keyword evidence="2" id="KW-1185">Reference proteome</keyword>
<dbReference type="Proteomes" id="UP000325081">
    <property type="component" value="Unassembled WGS sequence"/>
</dbReference>
<dbReference type="AlphaFoldDB" id="A0A5A7RL13"/>
<sequence>MLPKVLACLIRDSSIFPQTGNFVIPRTIPILDNREAALPANGVELPSVAGKVCELHVLMVESRFSKAGYDEGESGDLGAPSASEVYSAVPAQTVFRAPAKEFIDRIQCRLALMEKPLEAVFIGNVGCSNFGRDVD</sequence>
<dbReference type="EMBL" id="BKCP01013625">
    <property type="protein sequence ID" value="GER57752.1"/>
    <property type="molecule type" value="Genomic_DNA"/>
</dbReference>
<name>A0A5A7RL13_STRAF</name>
<evidence type="ECO:0000313" key="1">
    <source>
        <dbReference type="EMBL" id="GER57752.1"/>
    </source>
</evidence>
<protein>
    <submittedName>
        <fullName evidence="1">Golgi-body localisation protein domain</fullName>
    </submittedName>
</protein>
<comment type="caution">
    <text evidence="1">The sequence shown here is derived from an EMBL/GenBank/DDBJ whole genome shotgun (WGS) entry which is preliminary data.</text>
</comment>
<reference evidence="2" key="1">
    <citation type="journal article" date="2019" name="Curr. Biol.">
        <title>Genome Sequence of Striga asiatica Provides Insight into the Evolution of Plant Parasitism.</title>
        <authorList>
            <person name="Yoshida S."/>
            <person name="Kim S."/>
            <person name="Wafula E.K."/>
            <person name="Tanskanen J."/>
            <person name="Kim Y.M."/>
            <person name="Honaas L."/>
            <person name="Yang Z."/>
            <person name="Spallek T."/>
            <person name="Conn C.E."/>
            <person name="Ichihashi Y."/>
            <person name="Cheong K."/>
            <person name="Cui S."/>
            <person name="Der J.P."/>
            <person name="Gundlach H."/>
            <person name="Jiao Y."/>
            <person name="Hori C."/>
            <person name="Ishida J.K."/>
            <person name="Kasahara H."/>
            <person name="Kiba T."/>
            <person name="Kim M.S."/>
            <person name="Koo N."/>
            <person name="Laohavisit A."/>
            <person name="Lee Y.H."/>
            <person name="Lumba S."/>
            <person name="McCourt P."/>
            <person name="Mortimer J.C."/>
            <person name="Mutuku J.M."/>
            <person name="Nomura T."/>
            <person name="Sasaki-Sekimoto Y."/>
            <person name="Seto Y."/>
            <person name="Wang Y."/>
            <person name="Wakatake T."/>
            <person name="Sakakibara H."/>
            <person name="Demura T."/>
            <person name="Yamaguchi S."/>
            <person name="Yoneyama K."/>
            <person name="Manabe R.I."/>
            <person name="Nelson D.C."/>
            <person name="Schulman A.H."/>
            <person name="Timko M.P."/>
            <person name="dePamphilis C.W."/>
            <person name="Choi D."/>
            <person name="Shirasu K."/>
        </authorList>
    </citation>
    <scope>NUCLEOTIDE SEQUENCE [LARGE SCALE GENOMIC DNA]</scope>
    <source>
        <strain evidence="2">cv. UVA1</strain>
    </source>
</reference>
<evidence type="ECO:0000313" key="2">
    <source>
        <dbReference type="Proteomes" id="UP000325081"/>
    </source>
</evidence>
<gene>
    <name evidence="1" type="ORF">STAS_35580</name>
</gene>